<dbReference type="Proteomes" id="UP001163603">
    <property type="component" value="Chromosome 15"/>
</dbReference>
<keyword evidence="2" id="KW-1185">Reference proteome</keyword>
<name>A0ACC0X3B3_9ROSI</name>
<sequence>MDEELVWVANRNTPILDESGRLTRYTSSGDETWNQLPNWAQMVSPILISDKSPAQGSFMLGLDQNVTNQLILWWRGEVYQTSKLWLVDLFNSSNSWTRGKYEFSFTSNEQEIYFSYSLTSEQTSKLLEILTDARLSIPELGFGMARKVPTEAKFTEAKWDDINSRNEVMEVVDYCSRSSTFDLVVFLVLRYLEKVEGKRREVVVAINHCIGVVLLVLLLCYLCYLILRKLKAKSATDNFSATNKLGEGGSGPVYKAWQQGNEGRGLELMDQTMDESFSPNEVLRCLHVGLLCVQDQAADRPIMLEVVSLLTNETVALPAPKQPALFINITSEEPEVPENKLQNYSANNGQQLRDRDQLVSAFGKFSLKFFSPKDVEKRYLGILNRRGEPAWVANRNIPILDESGSLTIDSSDGNLKIFQRGGDPISISWVQGVRNTRATLLKSGNLVLHEVNSNGSTRRLLWQSFDYPTDTLLPGMKLGINLRTGHKWFLQSWITEDSPAQGSFTLGMDLNITNKLVIWWRGEVYWMGELSRNEQSMSSNSWTIANFEFRLVANEQEKYLTFSSTRYPDDMLKIQPNVSSQIQALVSMGLVSSEKVYQKDPICRKDTPFFESRYGFMSRDGFKFKESENMSYIDCELKCWNNCSCAAYRTTHRGIGCEIWGREANFTESDREFVNSRHIRILQPKKNYLVAKNKRWSPLKIAVGTAFLVSLLCYLIYFIWRKVKPKVLSKRKRKKLLRILRQSFLLITSYGKEKREDKGHGINRELKIFDFQVISAATDNFSTDYKLGEGGFGPVYKKSGGGYG</sequence>
<proteinExistence type="predicted"/>
<evidence type="ECO:0000313" key="1">
    <source>
        <dbReference type="EMBL" id="KAJ0008064.1"/>
    </source>
</evidence>
<protein>
    <submittedName>
        <fullName evidence="1">Uncharacterized protein</fullName>
    </submittedName>
</protein>
<evidence type="ECO:0000313" key="2">
    <source>
        <dbReference type="Proteomes" id="UP001163603"/>
    </source>
</evidence>
<organism evidence="1 2">
    <name type="scientific">Pistacia integerrima</name>
    <dbReference type="NCBI Taxonomy" id="434235"/>
    <lineage>
        <taxon>Eukaryota</taxon>
        <taxon>Viridiplantae</taxon>
        <taxon>Streptophyta</taxon>
        <taxon>Embryophyta</taxon>
        <taxon>Tracheophyta</taxon>
        <taxon>Spermatophyta</taxon>
        <taxon>Magnoliopsida</taxon>
        <taxon>eudicotyledons</taxon>
        <taxon>Gunneridae</taxon>
        <taxon>Pentapetalae</taxon>
        <taxon>rosids</taxon>
        <taxon>malvids</taxon>
        <taxon>Sapindales</taxon>
        <taxon>Anacardiaceae</taxon>
        <taxon>Pistacia</taxon>
    </lineage>
</organism>
<reference evidence="2" key="1">
    <citation type="journal article" date="2023" name="G3 (Bethesda)">
        <title>Genome assembly and association tests identify interacting loci associated with vigor, precocity, and sex in interspecific pistachio rootstocks.</title>
        <authorList>
            <person name="Palmer W."/>
            <person name="Jacygrad E."/>
            <person name="Sagayaradj S."/>
            <person name="Cavanaugh K."/>
            <person name="Han R."/>
            <person name="Bertier L."/>
            <person name="Beede B."/>
            <person name="Kafkas S."/>
            <person name="Golino D."/>
            <person name="Preece J."/>
            <person name="Michelmore R."/>
        </authorList>
    </citation>
    <scope>NUCLEOTIDE SEQUENCE [LARGE SCALE GENOMIC DNA]</scope>
</reference>
<dbReference type="EMBL" id="CM047750">
    <property type="protein sequence ID" value="KAJ0008064.1"/>
    <property type="molecule type" value="Genomic_DNA"/>
</dbReference>
<comment type="caution">
    <text evidence="1">The sequence shown here is derived from an EMBL/GenBank/DDBJ whole genome shotgun (WGS) entry which is preliminary data.</text>
</comment>
<accession>A0ACC0X3B3</accession>
<gene>
    <name evidence="1" type="ORF">Pint_29837</name>
</gene>